<evidence type="ECO:0000256" key="2">
    <source>
        <dbReference type="ARBA" id="ARBA00022481"/>
    </source>
</evidence>
<accession>A0A2N2E8G1</accession>
<dbReference type="PROSITE" id="PS00409">
    <property type="entry name" value="PROKAR_NTER_METHYL"/>
    <property type="match status" value="1"/>
</dbReference>
<evidence type="ECO:0000313" key="7">
    <source>
        <dbReference type="EMBL" id="PKM91007.1"/>
    </source>
</evidence>
<proteinExistence type="predicted"/>
<dbReference type="Proteomes" id="UP000233517">
    <property type="component" value="Unassembled WGS sequence"/>
</dbReference>
<dbReference type="GO" id="GO:0016020">
    <property type="term" value="C:membrane"/>
    <property type="evidence" value="ECO:0007669"/>
    <property type="project" value="UniProtKB-SubCell"/>
</dbReference>
<dbReference type="InterPro" id="IPR000983">
    <property type="entry name" value="Bac_GSPG_pilin"/>
</dbReference>
<dbReference type="Pfam" id="PF07963">
    <property type="entry name" value="N_methyl"/>
    <property type="match status" value="1"/>
</dbReference>
<evidence type="ECO:0000256" key="5">
    <source>
        <dbReference type="ARBA" id="ARBA00023136"/>
    </source>
</evidence>
<dbReference type="AlphaFoldDB" id="A0A2N2E8G1"/>
<feature type="transmembrane region" description="Helical" evidence="6">
    <location>
        <begin position="12"/>
        <end position="35"/>
    </location>
</feature>
<dbReference type="PRINTS" id="PR00813">
    <property type="entry name" value="BCTERIALGSPG"/>
</dbReference>
<keyword evidence="3 6" id="KW-0812">Transmembrane</keyword>
<dbReference type="SUPFAM" id="SSF54523">
    <property type="entry name" value="Pili subunits"/>
    <property type="match status" value="1"/>
</dbReference>
<organism evidence="7 8">
    <name type="scientific">Candidatus Falkowbacteria bacterium HGW-Falkowbacteria-1</name>
    <dbReference type="NCBI Taxonomy" id="2013768"/>
    <lineage>
        <taxon>Bacteria</taxon>
        <taxon>Candidatus Falkowiibacteriota</taxon>
    </lineage>
</organism>
<protein>
    <submittedName>
        <fullName evidence="7">Type II secretion system protein GspG</fullName>
    </submittedName>
</protein>
<evidence type="ECO:0000256" key="1">
    <source>
        <dbReference type="ARBA" id="ARBA00004167"/>
    </source>
</evidence>
<evidence type="ECO:0000256" key="6">
    <source>
        <dbReference type="SAM" id="Phobius"/>
    </source>
</evidence>
<dbReference type="GO" id="GO:0015627">
    <property type="term" value="C:type II protein secretion system complex"/>
    <property type="evidence" value="ECO:0007669"/>
    <property type="project" value="InterPro"/>
</dbReference>
<evidence type="ECO:0000313" key="8">
    <source>
        <dbReference type="Proteomes" id="UP000233517"/>
    </source>
</evidence>
<reference evidence="7 8" key="1">
    <citation type="journal article" date="2017" name="ISME J.">
        <title>Potential for microbial H2 and metal transformations associated with novel bacteria and archaea in deep terrestrial subsurface sediments.</title>
        <authorList>
            <person name="Hernsdorf A.W."/>
            <person name="Amano Y."/>
            <person name="Miyakawa K."/>
            <person name="Ise K."/>
            <person name="Suzuki Y."/>
            <person name="Anantharaman K."/>
            <person name="Probst A."/>
            <person name="Burstein D."/>
            <person name="Thomas B.C."/>
            <person name="Banfield J.F."/>
        </authorList>
    </citation>
    <scope>NUCLEOTIDE SEQUENCE [LARGE SCALE GENOMIC DNA]</scope>
    <source>
        <strain evidence="7">HGW-Falkowbacteria-1</strain>
    </source>
</reference>
<gene>
    <name evidence="7" type="ORF">CVU82_04460</name>
</gene>
<dbReference type="NCBIfam" id="TIGR02532">
    <property type="entry name" value="IV_pilin_GFxxxE"/>
    <property type="match status" value="1"/>
</dbReference>
<dbReference type="PANTHER" id="PTHR30093">
    <property type="entry name" value="GENERAL SECRETION PATHWAY PROTEIN G"/>
    <property type="match status" value="1"/>
</dbReference>
<comment type="subcellular location">
    <subcellularLocation>
        <location evidence="1">Membrane</location>
        <topology evidence="1">Single-pass membrane protein</topology>
    </subcellularLocation>
</comment>
<name>A0A2N2E8G1_9BACT</name>
<keyword evidence="4 6" id="KW-1133">Transmembrane helix</keyword>
<sequence length="89" mass="9920">MPREREAFLRGFTLIELLVVIAIIGILATLAVVALQQARQNARDSKRVADMKQVSTALELFFNENGRYPTTDEWNSGSITSSTTGEIFM</sequence>
<feature type="non-terminal residue" evidence="7">
    <location>
        <position position="89"/>
    </location>
</feature>
<dbReference type="GO" id="GO:0015628">
    <property type="term" value="P:protein secretion by the type II secretion system"/>
    <property type="evidence" value="ECO:0007669"/>
    <property type="project" value="InterPro"/>
</dbReference>
<keyword evidence="2" id="KW-0488">Methylation</keyword>
<comment type="caution">
    <text evidence="7">The sequence shown here is derived from an EMBL/GenBank/DDBJ whole genome shotgun (WGS) entry which is preliminary data.</text>
</comment>
<dbReference type="PANTHER" id="PTHR30093:SF44">
    <property type="entry name" value="TYPE II SECRETION SYSTEM CORE PROTEIN G"/>
    <property type="match status" value="1"/>
</dbReference>
<dbReference type="InterPro" id="IPR012902">
    <property type="entry name" value="N_methyl_site"/>
</dbReference>
<dbReference type="InterPro" id="IPR045584">
    <property type="entry name" value="Pilin-like"/>
</dbReference>
<dbReference type="EMBL" id="PHAI01000006">
    <property type="protein sequence ID" value="PKM91007.1"/>
    <property type="molecule type" value="Genomic_DNA"/>
</dbReference>
<evidence type="ECO:0000256" key="3">
    <source>
        <dbReference type="ARBA" id="ARBA00022692"/>
    </source>
</evidence>
<evidence type="ECO:0000256" key="4">
    <source>
        <dbReference type="ARBA" id="ARBA00022989"/>
    </source>
</evidence>
<keyword evidence="5 6" id="KW-0472">Membrane</keyword>
<dbReference type="Gene3D" id="3.30.700.10">
    <property type="entry name" value="Glycoprotein, Type 4 Pilin"/>
    <property type="match status" value="1"/>
</dbReference>